<feature type="repeat" description="WD" evidence="4">
    <location>
        <begin position="518"/>
        <end position="546"/>
    </location>
</feature>
<dbReference type="Gene3D" id="2.130.10.10">
    <property type="entry name" value="YVTN repeat-like/Quinoprotein amine dehydrogenase"/>
    <property type="match status" value="2"/>
</dbReference>
<feature type="domain" description="F-box" evidence="6">
    <location>
        <begin position="143"/>
        <end position="189"/>
    </location>
</feature>
<comment type="caution">
    <text evidence="7">The sequence shown here is derived from an EMBL/GenBank/DDBJ whole genome shotgun (WGS) entry which is preliminary data.</text>
</comment>
<gene>
    <name evidence="7" type="ORF">BB561_006735</name>
</gene>
<evidence type="ECO:0000256" key="3">
    <source>
        <dbReference type="ARBA" id="ARBA00022786"/>
    </source>
</evidence>
<feature type="repeat" description="WD" evidence="4">
    <location>
        <begin position="452"/>
        <end position="492"/>
    </location>
</feature>
<dbReference type="AlphaFoldDB" id="A0A2T9Y202"/>
<dbReference type="InterPro" id="IPR015943">
    <property type="entry name" value="WD40/YVTN_repeat-like_dom_sf"/>
</dbReference>
<dbReference type="SMART" id="SM00256">
    <property type="entry name" value="FBOX"/>
    <property type="match status" value="1"/>
</dbReference>
<dbReference type="Gene3D" id="1.20.1280.50">
    <property type="match status" value="1"/>
</dbReference>
<dbReference type="InterPro" id="IPR036322">
    <property type="entry name" value="WD40_repeat_dom_sf"/>
</dbReference>
<evidence type="ECO:0000256" key="5">
    <source>
        <dbReference type="SAM" id="MobiDB-lite"/>
    </source>
</evidence>
<dbReference type="InterPro" id="IPR020472">
    <property type="entry name" value="WD40_PAC1"/>
</dbReference>
<dbReference type="InterPro" id="IPR036047">
    <property type="entry name" value="F-box-like_dom_sf"/>
</dbReference>
<evidence type="ECO:0000256" key="1">
    <source>
        <dbReference type="ARBA" id="ARBA00022574"/>
    </source>
</evidence>
<name>A0A2T9Y202_9FUNG</name>
<feature type="region of interest" description="Disordered" evidence="5">
    <location>
        <begin position="17"/>
        <end position="47"/>
    </location>
</feature>
<dbReference type="CDD" id="cd22147">
    <property type="entry name" value="F-box_SpPof1-like"/>
    <property type="match status" value="1"/>
</dbReference>
<dbReference type="SUPFAM" id="SSF50978">
    <property type="entry name" value="WD40 repeat-like"/>
    <property type="match status" value="1"/>
</dbReference>
<dbReference type="PROSITE" id="PS50181">
    <property type="entry name" value="FBOX"/>
    <property type="match status" value="1"/>
</dbReference>
<protein>
    <recommendedName>
        <fullName evidence="6">F-box domain-containing protein</fullName>
    </recommendedName>
</protein>
<evidence type="ECO:0000256" key="2">
    <source>
        <dbReference type="ARBA" id="ARBA00022737"/>
    </source>
</evidence>
<accession>A0A2T9Y202</accession>
<dbReference type="SUPFAM" id="SSF81383">
    <property type="entry name" value="F-box domain"/>
    <property type="match status" value="1"/>
</dbReference>
<dbReference type="CDD" id="cd00200">
    <property type="entry name" value="WD40"/>
    <property type="match status" value="1"/>
</dbReference>
<dbReference type="Proteomes" id="UP000245383">
    <property type="component" value="Unassembled WGS sequence"/>
</dbReference>
<proteinExistence type="predicted"/>
<keyword evidence="2" id="KW-0677">Repeat</keyword>
<dbReference type="InterPro" id="IPR001810">
    <property type="entry name" value="F-box_dom"/>
</dbReference>
<dbReference type="Pfam" id="PF12937">
    <property type="entry name" value="F-box-like"/>
    <property type="match status" value="1"/>
</dbReference>
<dbReference type="OrthoDB" id="5580488at2759"/>
<keyword evidence="3" id="KW-0833">Ubl conjugation pathway</keyword>
<feature type="compositionally biased region" description="Polar residues" evidence="5">
    <location>
        <begin position="17"/>
        <end position="29"/>
    </location>
</feature>
<dbReference type="SMART" id="SM00320">
    <property type="entry name" value="WD40"/>
    <property type="match status" value="7"/>
</dbReference>
<dbReference type="PROSITE" id="PS50082">
    <property type="entry name" value="WD_REPEATS_2"/>
    <property type="match status" value="3"/>
</dbReference>
<keyword evidence="8" id="KW-1185">Reference proteome</keyword>
<evidence type="ECO:0000313" key="7">
    <source>
        <dbReference type="EMBL" id="PVU86343.1"/>
    </source>
</evidence>
<evidence type="ECO:0000256" key="4">
    <source>
        <dbReference type="PROSITE-ProRule" id="PRU00221"/>
    </source>
</evidence>
<dbReference type="PRINTS" id="PR00320">
    <property type="entry name" value="GPROTEINBRPT"/>
</dbReference>
<dbReference type="PANTHER" id="PTHR19872">
    <property type="entry name" value="UBIQUITIN LIGASE SPECIFICITY FACTOR/HREP PROTEIN"/>
    <property type="match status" value="1"/>
</dbReference>
<dbReference type="InterPro" id="IPR019775">
    <property type="entry name" value="WD40_repeat_CS"/>
</dbReference>
<dbReference type="PROSITE" id="PS00678">
    <property type="entry name" value="WD_REPEATS_1"/>
    <property type="match status" value="1"/>
</dbReference>
<sequence length="624" mass="70449">MILDSINFTEFPSHISTTPLSMSTPPFTSNDKRKPSSETQTTDFPHPYKKEKVEPLYTKTKNTRCYRHSSSNYASEFNKNNLILSQKLQNFSREEQCKIAAIWDSFSSSSADCRLLMLEGLVNLSCVRQLSYLNQEVKKQLRVDFMASASPEIGFKILSFLDAKSLCQAARVSKTWAKLANEDLLWHRMCVQHIDKVCHKCGWGLPLLNRNNRKKPIKANFASSDSTENNLSCSPNQNQVAIDQDYLYLQNTCSPRVFTTEYSCNPDDANCLTLNHTDSSNYQPEQDDNTKLSCFHGESVKNNQKKSWKKVFAERQIVAKNWKLLRYNTTVMNGDDSEVLCQSSNDTYIISAQKSGRISVFNSSSGTFLYSITHSTHPVTSLALNDCIFISGSLDGSIKVWCYGEGRLIRSITPFQNQGVTALKSQDKKLATGCINGNISIFDFDKGRMYTLEGHTDKINQLIFLGDDYLFSCSDDSTIRRWVLSEKKCTHIYNGHSHIIRGISLNISSFLSTDSKPSNNNHKLFSGSLDGTIRVWDIDSGKCLSVLCYHGEPIWTLASDSFRLLSTHNNGKICIWDSESHQLLHVLHTSNTVINSISLSDSSFKFGDSSGRIIKYSFNSQNDF</sequence>
<feature type="repeat" description="WD" evidence="4">
    <location>
        <begin position="372"/>
        <end position="411"/>
    </location>
</feature>
<dbReference type="STRING" id="133385.A0A2T9Y202"/>
<dbReference type="Pfam" id="PF00400">
    <property type="entry name" value="WD40"/>
    <property type="match status" value="4"/>
</dbReference>
<dbReference type="EMBL" id="MBFR01000687">
    <property type="protein sequence ID" value="PVU86343.1"/>
    <property type="molecule type" value="Genomic_DNA"/>
</dbReference>
<reference evidence="7 8" key="1">
    <citation type="journal article" date="2018" name="MBio">
        <title>Comparative Genomics Reveals the Core Gene Toolbox for the Fungus-Insect Symbiosis.</title>
        <authorList>
            <person name="Wang Y."/>
            <person name="Stata M."/>
            <person name="Wang W."/>
            <person name="Stajich J.E."/>
            <person name="White M.M."/>
            <person name="Moncalvo J.M."/>
        </authorList>
    </citation>
    <scope>NUCLEOTIDE SEQUENCE [LARGE SCALE GENOMIC DNA]</scope>
    <source>
        <strain evidence="7 8">SWE-8-4</strain>
    </source>
</reference>
<dbReference type="InterPro" id="IPR001680">
    <property type="entry name" value="WD40_rpt"/>
</dbReference>
<organism evidence="7 8">
    <name type="scientific">Smittium simulii</name>
    <dbReference type="NCBI Taxonomy" id="133385"/>
    <lineage>
        <taxon>Eukaryota</taxon>
        <taxon>Fungi</taxon>
        <taxon>Fungi incertae sedis</taxon>
        <taxon>Zoopagomycota</taxon>
        <taxon>Kickxellomycotina</taxon>
        <taxon>Harpellomycetes</taxon>
        <taxon>Harpellales</taxon>
        <taxon>Legeriomycetaceae</taxon>
        <taxon>Smittium</taxon>
    </lineage>
</organism>
<dbReference type="PANTHER" id="PTHR19872:SF9">
    <property type="entry name" value="UBIQUITIN-BINDING SDF UBIQUITIN LIGASE COMPLEX SUBUNIT"/>
    <property type="match status" value="1"/>
</dbReference>
<evidence type="ECO:0000259" key="6">
    <source>
        <dbReference type="PROSITE" id="PS50181"/>
    </source>
</evidence>
<keyword evidence="1 4" id="KW-0853">WD repeat</keyword>
<evidence type="ECO:0000313" key="8">
    <source>
        <dbReference type="Proteomes" id="UP000245383"/>
    </source>
</evidence>
<dbReference type="InterPro" id="IPR051075">
    <property type="entry name" value="SCF_subunit_WD-repeat"/>
</dbReference>